<dbReference type="InterPro" id="IPR031634">
    <property type="entry name" value="PknG_rubred"/>
</dbReference>
<dbReference type="EMBL" id="JAVDYC010000001">
    <property type="protein sequence ID" value="MDR7327774.1"/>
    <property type="molecule type" value="Genomic_DNA"/>
</dbReference>
<sequence>MAMRCNRPGCTGEIDETGFCVECDHRPLPEAPQSAPAGGCGAPGCGTAGRPWSVNGIVTMPTMPSRDPASRIMMQSTAFDAVRRCGRAGCQGRLNSATGSGAPRTKGFCPECGKPFTLEPRLKPGDLVAGQYRIEGPLARSGFGWVFLARDEHLDNRYVVLKGLVNTNDARAAEMAVRERQYLTRLDHPNIVRIYNAVTHYDAEMDEHLGYIVMDYIDGDSLQQARVPALRARARCGRRDVDCVAMPLEHVLGYGLQILSALAYLHDQGLVYCDLKPDNVMRGTDRIVLIDLGGVTEAPGRGGAFTPPFAPPREELAKYGATVRSDVFSLGKTLENLLSAGVDKSPELERADPGGISVAAESFRRAIRRATAEDRERRFADAAEFAEQLTGVVHELNGLRQGIESRSPSARFAPTSRLIDAGLGSVPPLTRWTAPGEAAGAERPPEPAEIMTGLPLPRVDPADPAAPYLTGDDPAPRELLGLPAGDSVELLLRGARAHLELGAPDAARACLDRAAILLPEPGHRWRLGWYRGLAALAGRQVKTALGEFTDVCDMLPGEAEPKLAMALCAEWLQQVDRAERLYTAVWRRDRSMVSAAFGLARLRLARQDRDGAVAVLDEVPAISLHRDAARIAAVRALVEPVAGRAAQPGDVLRAATLTRPDRLRLDDGEPDGKARQRLTALVRQVALDIGVTAAEAEPAVLGSPCTRDGLRLLLERSLRDLARQAGGPDQSDALVDLANRVRSRTLLTGWRH</sequence>
<dbReference type="SUPFAM" id="SSF56112">
    <property type="entry name" value="Protein kinase-like (PK-like)"/>
    <property type="match status" value="1"/>
</dbReference>
<keyword evidence="5 10" id="KW-0418">Kinase</keyword>
<dbReference type="Pfam" id="PF00069">
    <property type="entry name" value="Pkinase"/>
    <property type="match status" value="1"/>
</dbReference>
<keyword evidence="4" id="KW-0547">Nucleotide-binding</keyword>
<dbReference type="AlphaFoldDB" id="A0AAE3ZYV8"/>
<dbReference type="Pfam" id="PF16918">
    <property type="entry name" value="PknG_TPR"/>
    <property type="match status" value="1"/>
</dbReference>
<accession>A0AAE3ZYV8</accession>
<keyword evidence="11" id="KW-1185">Reference proteome</keyword>
<organism evidence="10 11">
    <name type="scientific">Catenuloplanes niger</name>
    <dbReference type="NCBI Taxonomy" id="587534"/>
    <lineage>
        <taxon>Bacteria</taxon>
        <taxon>Bacillati</taxon>
        <taxon>Actinomycetota</taxon>
        <taxon>Actinomycetes</taxon>
        <taxon>Micromonosporales</taxon>
        <taxon>Micromonosporaceae</taxon>
        <taxon>Catenuloplanes</taxon>
    </lineage>
</organism>
<evidence type="ECO:0000256" key="2">
    <source>
        <dbReference type="ARBA" id="ARBA00022527"/>
    </source>
</evidence>
<name>A0AAE3ZYV8_9ACTN</name>
<dbReference type="GO" id="GO:0004674">
    <property type="term" value="F:protein serine/threonine kinase activity"/>
    <property type="evidence" value="ECO:0007669"/>
    <property type="project" value="UniProtKB-KW"/>
</dbReference>
<keyword evidence="6" id="KW-0067">ATP-binding</keyword>
<proteinExistence type="predicted"/>
<evidence type="ECO:0000256" key="7">
    <source>
        <dbReference type="ARBA" id="ARBA00047899"/>
    </source>
</evidence>
<dbReference type="CDD" id="cd14014">
    <property type="entry name" value="STKc_PknB_like"/>
    <property type="match status" value="1"/>
</dbReference>
<dbReference type="RefSeq" id="WP_310428400.1">
    <property type="nucleotide sequence ID" value="NZ_JAVDYC010000001.1"/>
</dbReference>
<comment type="catalytic activity">
    <reaction evidence="7">
        <text>L-threonyl-[protein] + ATP = O-phospho-L-threonyl-[protein] + ADP + H(+)</text>
        <dbReference type="Rhea" id="RHEA:46608"/>
        <dbReference type="Rhea" id="RHEA-COMP:11060"/>
        <dbReference type="Rhea" id="RHEA-COMP:11605"/>
        <dbReference type="ChEBI" id="CHEBI:15378"/>
        <dbReference type="ChEBI" id="CHEBI:30013"/>
        <dbReference type="ChEBI" id="CHEBI:30616"/>
        <dbReference type="ChEBI" id="CHEBI:61977"/>
        <dbReference type="ChEBI" id="CHEBI:456216"/>
        <dbReference type="EC" id="2.7.11.1"/>
    </reaction>
</comment>
<dbReference type="InterPro" id="IPR031636">
    <property type="entry name" value="PknG_TPR"/>
</dbReference>
<dbReference type="SUPFAM" id="SSF48452">
    <property type="entry name" value="TPR-like"/>
    <property type="match status" value="1"/>
</dbReference>
<comment type="catalytic activity">
    <reaction evidence="8">
        <text>L-seryl-[protein] + ATP = O-phospho-L-seryl-[protein] + ADP + H(+)</text>
        <dbReference type="Rhea" id="RHEA:17989"/>
        <dbReference type="Rhea" id="RHEA-COMP:9863"/>
        <dbReference type="Rhea" id="RHEA-COMP:11604"/>
        <dbReference type="ChEBI" id="CHEBI:15378"/>
        <dbReference type="ChEBI" id="CHEBI:29999"/>
        <dbReference type="ChEBI" id="CHEBI:30616"/>
        <dbReference type="ChEBI" id="CHEBI:83421"/>
        <dbReference type="ChEBI" id="CHEBI:456216"/>
        <dbReference type="EC" id="2.7.11.1"/>
    </reaction>
</comment>
<dbReference type="PANTHER" id="PTHR24363">
    <property type="entry name" value="SERINE/THREONINE PROTEIN KINASE"/>
    <property type="match status" value="1"/>
</dbReference>
<evidence type="ECO:0000259" key="9">
    <source>
        <dbReference type="PROSITE" id="PS50011"/>
    </source>
</evidence>
<dbReference type="Pfam" id="PF16919">
    <property type="entry name" value="PknG_rubred"/>
    <property type="match status" value="1"/>
</dbReference>
<dbReference type="InterPro" id="IPR011990">
    <property type="entry name" value="TPR-like_helical_dom_sf"/>
</dbReference>
<evidence type="ECO:0000256" key="3">
    <source>
        <dbReference type="ARBA" id="ARBA00022679"/>
    </source>
</evidence>
<reference evidence="10 11" key="1">
    <citation type="submission" date="2023-07" db="EMBL/GenBank/DDBJ databases">
        <title>Sequencing the genomes of 1000 actinobacteria strains.</title>
        <authorList>
            <person name="Klenk H.-P."/>
        </authorList>
    </citation>
    <scope>NUCLEOTIDE SEQUENCE [LARGE SCALE GENOMIC DNA]</scope>
    <source>
        <strain evidence="10 11">DSM 44711</strain>
    </source>
</reference>
<evidence type="ECO:0000256" key="1">
    <source>
        <dbReference type="ARBA" id="ARBA00012513"/>
    </source>
</evidence>
<dbReference type="InterPro" id="IPR000719">
    <property type="entry name" value="Prot_kinase_dom"/>
</dbReference>
<keyword evidence="3 10" id="KW-0808">Transferase</keyword>
<dbReference type="PROSITE" id="PS50011">
    <property type="entry name" value="PROTEIN_KINASE_DOM"/>
    <property type="match status" value="1"/>
</dbReference>
<dbReference type="Gene3D" id="3.30.200.20">
    <property type="entry name" value="Phosphorylase Kinase, domain 1"/>
    <property type="match status" value="1"/>
</dbReference>
<dbReference type="SMART" id="SM00220">
    <property type="entry name" value="S_TKc"/>
    <property type="match status" value="1"/>
</dbReference>
<dbReference type="GO" id="GO:0005524">
    <property type="term" value="F:ATP binding"/>
    <property type="evidence" value="ECO:0007669"/>
    <property type="project" value="UniProtKB-KW"/>
</dbReference>
<evidence type="ECO:0000256" key="8">
    <source>
        <dbReference type="ARBA" id="ARBA00048679"/>
    </source>
</evidence>
<dbReference type="InterPro" id="IPR011009">
    <property type="entry name" value="Kinase-like_dom_sf"/>
</dbReference>
<evidence type="ECO:0000313" key="10">
    <source>
        <dbReference type="EMBL" id="MDR7327774.1"/>
    </source>
</evidence>
<evidence type="ECO:0000313" key="11">
    <source>
        <dbReference type="Proteomes" id="UP001183629"/>
    </source>
</evidence>
<feature type="domain" description="Protein kinase" evidence="9">
    <location>
        <begin position="132"/>
        <end position="423"/>
    </location>
</feature>
<evidence type="ECO:0000256" key="6">
    <source>
        <dbReference type="ARBA" id="ARBA00022840"/>
    </source>
</evidence>
<dbReference type="Gene3D" id="1.10.510.10">
    <property type="entry name" value="Transferase(Phosphotransferase) domain 1"/>
    <property type="match status" value="1"/>
</dbReference>
<evidence type="ECO:0000256" key="5">
    <source>
        <dbReference type="ARBA" id="ARBA00022777"/>
    </source>
</evidence>
<dbReference type="PANTHER" id="PTHR24363:SF0">
    <property type="entry name" value="SERINE_THREONINE KINASE LIKE DOMAIN CONTAINING 1"/>
    <property type="match status" value="1"/>
</dbReference>
<keyword evidence="2" id="KW-0723">Serine/threonine-protein kinase</keyword>
<gene>
    <name evidence="10" type="ORF">J2S44_008024</name>
</gene>
<dbReference type="EC" id="2.7.11.1" evidence="1"/>
<dbReference type="Gene3D" id="1.25.40.10">
    <property type="entry name" value="Tetratricopeptide repeat domain"/>
    <property type="match status" value="1"/>
</dbReference>
<dbReference type="Proteomes" id="UP001183629">
    <property type="component" value="Unassembled WGS sequence"/>
</dbReference>
<protein>
    <recommendedName>
        <fullName evidence="1">non-specific serine/threonine protein kinase</fullName>
        <ecNumber evidence="1">2.7.11.1</ecNumber>
    </recommendedName>
</protein>
<evidence type="ECO:0000256" key="4">
    <source>
        <dbReference type="ARBA" id="ARBA00022741"/>
    </source>
</evidence>
<comment type="caution">
    <text evidence="10">The sequence shown here is derived from an EMBL/GenBank/DDBJ whole genome shotgun (WGS) entry which is preliminary data.</text>
</comment>